<protein>
    <recommendedName>
        <fullName evidence="4">Alpha-amylase</fullName>
    </recommendedName>
</protein>
<dbReference type="Proteomes" id="UP001162156">
    <property type="component" value="Unassembled WGS sequence"/>
</dbReference>
<dbReference type="InterPro" id="IPR017853">
    <property type="entry name" value="GH"/>
</dbReference>
<sequence length="116" mass="13404">MGNEGVNIKQYVHIGAVTEFKYSKSITNVFQGNDKLTYLNTWGPQWDLLDDGLPIVFVDNHDTQRDNGKLTYKDTKKYKMATAFMLAHPYGVPKVMSSFDFRQRDDGKYIFLNNLN</sequence>
<name>A0AAV8WMC6_9CUCU</name>
<evidence type="ECO:0000313" key="2">
    <source>
        <dbReference type="EMBL" id="KAJ8927498.1"/>
    </source>
</evidence>
<evidence type="ECO:0008006" key="4">
    <source>
        <dbReference type="Google" id="ProtNLM"/>
    </source>
</evidence>
<dbReference type="Gene3D" id="3.20.20.80">
    <property type="entry name" value="Glycosidases"/>
    <property type="match status" value="1"/>
</dbReference>
<dbReference type="AlphaFoldDB" id="A0AAV8WMC6"/>
<organism evidence="2 3">
    <name type="scientific">Rhamnusium bicolor</name>
    <dbReference type="NCBI Taxonomy" id="1586634"/>
    <lineage>
        <taxon>Eukaryota</taxon>
        <taxon>Metazoa</taxon>
        <taxon>Ecdysozoa</taxon>
        <taxon>Arthropoda</taxon>
        <taxon>Hexapoda</taxon>
        <taxon>Insecta</taxon>
        <taxon>Pterygota</taxon>
        <taxon>Neoptera</taxon>
        <taxon>Endopterygota</taxon>
        <taxon>Coleoptera</taxon>
        <taxon>Polyphaga</taxon>
        <taxon>Cucujiformia</taxon>
        <taxon>Chrysomeloidea</taxon>
        <taxon>Cerambycidae</taxon>
        <taxon>Lepturinae</taxon>
        <taxon>Rhagiini</taxon>
        <taxon>Rhamnusium</taxon>
    </lineage>
</organism>
<evidence type="ECO:0000313" key="3">
    <source>
        <dbReference type="Proteomes" id="UP001162156"/>
    </source>
</evidence>
<comment type="caution">
    <text evidence="2">The sequence shown here is derived from an EMBL/GenBank/DDBJ whole genome shotgun (WGS) entry which is preliminary data.</text>
</comment>
<dbReference type="PANTHER" id="PTHR43447">
    <property type="entry name" value="ALPHA-AMYLASE"/>
    <property type="match status" value="1"/>
</dbReference>
<dbReference type="EMBL" id="JANEYF010005626">
    <property type="protein sequence ID" value="KAJ8927498.1"/>
    <property type="molecule type" value="Genomic_DNA"/>
</dbReference>
<dbReference type="SUPFAM" id="SSF51445">
    <property type="entry name" value="(Trans)glycosidases"/>
    <property type="match status" value="1"/>
</dbReference>
<gene>
    <name evidence="2" type="ORF">NQ314_020028</name>
</gene>
<proteinExistence type="inferred from homology"/>
<evidence type="ECO:0000256" key="1">
    <source>
        <dbReference type="ARBA" id="ARBA00008061"/>
    </source>
</evidence>
<accession>A0AAV8WMC6</accession>
<keyword evidence="3" id="KW-1185">Reference proteome</keyword>
<reference evidence="2" key="1">
    <citation type="journal article" date="2023" name="Insect Mol. Biol.">
        <title>Genome sequencing provides insights into the evolution of gene families encoding plant cell wall-degrading enzymes in longhorned beetles.</title>
        <authorList>
            <person name="Shin N.R."/>
            <person name="Okamura Y."/>
            <person name="Kirsch R."/>
            <person name="Pauchet Y."/>
        </authorList>
    </citation>
    <scope>NUCLEOTIDE SEQUENCE</scope>
    <source>
        <strain evidence="2">RBIC_L_NR</strain>
    </source>
</reference>
<comment type="similarity">
    <text evidence="1">Belongs to the glycosyl hydrolase 13 family.</text>
</comment>